<protein>
    <submittedName>
        <fullName evidence="1">Hydrolase</fullName>
    </submittedName>
</protein>
<dbReference type="InterPro" id="IPR023198">
    <property type="entry name" value="PGP-like_dom2"/>
</dbReference>
<dbReference type="SFLD" id="SFLDG01129">
    <property type="entry name" value="C1.5:_HAD__Beta-PGM__Phosphata"/>
    <property type="match status" value="1"/>
</dbReference>
<dbReference type="Gene3D" id="1.10.150.240">
    <property type="entry name" value="Putative phosphatase, domain 2"/>
    <property type="match status" value="1"/>
</dbReference>
<organism evidence="1 2">
    <name type="scientific">Thalassotalea profundi</name>
    <dbReference type="NCBI Taxonomy" id="2036687"/>
    <lineage>
        <taxon>Bacteria</taxon>
        <taxon>Pseudomonadati</taxon>
        <taxon>Pseudomonadota</taxon>
        <taxon>Gammaproteobacteria</taxon>
        <taxon>Alteromonadales</taxon>
        <taxon>Colwelliaceae</taxon>
        <taxon>Thalassotalea</taxon>
    </lineage>
</organism>
<dbReference type="InterPro" id="IPR041492">
    <property type="entry name" value="HAD_2"/>
</dbReference>
<dbReference type="InterPro" id="IPR006439">
    <property type="entry name" value="HAD-SF_hydro_IA"/>
</dbReference>
<sequence length="216" mass="23975">MKNYKLIIFDWDGTLMDSIDRIVSSLQAAALSVNIEPPSDKAAKSIIGISLDDAMIELFPTASPVIWQKAKLAYKEQYISLNETPTQLFEHSRHLLKVLKTHNKVLAVATGKARDGLERVWQDTKTKHFFSSSRCAVECQSKPHPNMLLELLEELNIHADDAVMIGDTVHDLAMAKNAGVDSIGVTYGVHSHDELSQFKPKAIVDSLIALENLLVN</sequence>
<reference evidence="2" key="1">
    <citation type="journal article" date="2019" name="Int. J. Syst. Evol. Microbiol.">
        <title>The Global Catalogue of Microorganisms (GCM) 10K type strain sequencing project: providing services to taxonomists for standard genome sequencing and annotation.</title>
        <authorList>
            <consortium name="The Broad Institute Genomics Platform"/>
            <consortium name="The Broad Institute Genome Sequencing Center for Infectious Disease"/>
            <person name="Wu L."/>
            <person name="Ma J."/>
        </authorList>
    </citation>
    <scope>NUCLEOTIDE SEQUENCE [LARGE SCALE GENOMIC DNA]</scope>
    <source>
        <strain evidence="2">CGMCC 1.15922</strain>
    </source>
</reference>
<dbReference type="NCBIfam" id="TIGR01549">
    <property type="entry name" value="HAD-SF-IA-v1"/>
    <property type="match status" value="1"/>
</dbReference>
<accession>A0ABQ3IQ93</accession>
<keyword evidence="2" id="KW-1185">Reference proteome</keyword>
<dbReference type="SFLD" id="SFLDS00003">
    <property type="entry name" value="Haloacid_Dehalogenase"/>
    <property type="match status" value="1"/>
</dbReference>
<dbReference type="PANTHER" id="PTHR43434">
    <property type="entry name" value="PHOSPHOGLYCOLATE PHOSPHATASE"/>
    <property type="match status" value="1"/>
</dbReference>
<name>A0ABQ3IQ93_9GAMM</name>
<dbReference type="Gene3D" id="3.40.50.1000">
    <property type="entry name" value="HAD superfamily/HAD-like"/>
    <property type="match status" value="1"/>
</dbReference>
<evidence type="ECO:0000313" key="2">
    <source>
        <dbReference type="Proteomes" id="UP000626370"/>
    </source>
</evidence>
<comment type="caution">
    <text evidence="1">The sequence shown here is derived from an EMBL/GenBank/DDBJ whole genome shotgun (WGS) entry which is preliminary data.</text>
</comment>
<dbReference type="SUPFAM" id="SSF56784">
    <property type="entry name" value="HAD-like"/>
    <property type="match status" value="1"/>
</dbReference>
<dbReference type="RefSeq" id="WP_189378131.1">
    <property type="nucleotide sequence ID" value="NZ_BNAH01000007.1"/>
</dbReference>
<proteinExistence type="predicted"/>
<dbReference type="PANTHER" id="PTHR43434:SF24">
    <property type="entry name" value="HYDROLASE-RELATED"/>
    <property type="match status" value="1"/>
</dbReference>
<keyword evidence="1" id="KW-0378">Hydrolase</keyword>
<dbReference type="Pfam" id="PF13419">
    <property type="entry name" value="HAD_2"/>
    <property type="match status" value="1"/>
</dbReference>
<evidence type="ECO:0000313" key="1">
    <source>
        <dbReference type="EMBL" id="GHE90585.1"/>
    </source>
</evidence>
<dbReference type="EMBL" id="BNAH01000007">
    <property type="protein sequence ID" value="GHE90585.1"/>
    <property type="molecule type" value="Genomic_DNA"/>
</dbReference>
<gene>
    <name evidence="1" type="ORF">GCM10011501_19990</name>
</gene>
<dbReference type="InterPro" id="IPR050155">
    <property type="entry name" value="HAD-like_hydrolase_sf"/>
</dbReference>
<dbReference type="InterPro" id="IPR023214">
    <property type="entry name" value="HAD_sf"/>
</dbReference>
<dbReference type="Proteomes" id="UP000626370">
    <property type="component" value="Unassembled WGS sequence"/>
</dbReference>
<dbReference type="InterPro" id="IPR036412">
    <property type="entry name" value="HAD-like_sf"/>
</dbReference>
<dbReference type="GO" id="GO:0016787">
    <property type="term" value="F:hydrolase activity"/>
    <property type="evidence" value="ECO:0007669"/>
    <property type="project" value="UniProtKB-KW"/>
</dbReference>